<accession>A0A7W6DR31</accession>
<proteinExistence type="predicted"/>
<dbReference type="InterPro" id="IPR005107">
    <property type="entry name" value="CO_DH_flav_C"/>
</dbReference>
<dbReference type="InterPro" id="IPR016169">
    <property type="entry name" value="FAD-bd_PCMH_sub2"/>
</dbReference>
<dbReference type="InterPro" id="IPR002346">
    <property type="entry name" value="Mopterin_DH_FAD-bd"/>
</dbReference>
<organism evidence="5 6">
    <name type="scientific">Sagittula marina</name>
    <dbReference type="NCBI Taxonomy" id="943940"/>
    <lineage>
        <taxon>Bacteria</taxon>
        <taxon>Pseudomonadati</taxon>
        <taxon>Pseudomonadota</taxon>
        <taxon>Alphaproteobacteria</taxon>
        <taxon>Rhodobacterales</taxon>
        <taxon>Roseobacteraceae</taxon>
        <taxon>Sagittula</taxon>
    </lineage>
</organism>
<dbReference type="GO" id="GO:0071949">
    <property type="term" value="F:FAD binding"/>
    <property type="evidence" value="ECO:0007669"/>
    <property type="project" value="InterPro"/>
</dbReference>
<evidence type="ECO:0000313" key="5">
    <source>
        <dbReference type="EMBL" id="MBB3987593.1"/>
    </source>
</evidence>
<dbReference type="Gene3D" id="3.30.43.10">
    <property type="entry name" value="Uridine Diphospho-n-acetylenolpyruvylglucosamine Reductase, domain 2"/>
    <property type="match status" value="1"/>
</dbReference>
<dbReference type="SMART" id="SM01092">
    <property type="entry name" value="CO_deh_flav_C"/>
    <property type="match status" value="1"/>
</dbReference>
<sequence>MYSFDLVRPTSMEDAVAALGQEDSQPLSGGQTLIPTLKQRLAMPSTLVSLSAIAELKGVSVDGNTLTIGGGTTHAEVAAEAGAYPGLAALAGQIGDPAVRNRGTIGGSLANNDPSACYPAAALGSGATIVTNTREVAADDYFQGMFATALEENEIVTAVKFPIPEKAAYIKFQQPASRFALVGVFVSKGADGVRVAVTGASNDGVFRWSEAEEALNGNFAADAVEALSAPSGADMISDLHGSGDYRAHLVKVMTKRAVAKANG</sequence>
<dbReference type="InterPro" id="IPR016167">
    <property type="entry name" value="FAD-bd_PCMH_sub1"/>
</dbReference>
<keyword evidence="6" id="KW-1185">Reference proteome</keyword>
<dbReference type="SUPFAM" id="SSF55447">
    <property type="entry name" value="CO dehydrogenase flavoprotein C-terminal domain-like"/>
    <property type="match status" value="1"/>
</dbReference>
<dbReference type="SUPFAM" id="SSF56176">
    <property type="entry name" value="FAD-binding/transporter-associated domain-like"/>
    <property type="match status" value="1"/>
</dbReference>
<keyword evidence="1" id="KW-0285">Flavoprotein</keyword>
<reference evidence="5 6" key="1">
    <citation type="submission" date="2020-08" db="EMBL/GenBank/DDBJ databases">
        <title>Genomic Encyclopedia of Type Strains, Phase IV (KMG-IV): sequencing the most valuable type-strain genomes for metagenomic binning, comparative biology and taxonomic classification.</title>
        <authorList>
            <person name="Goeker M."/>
        </authorList>
    </citation>
    <scope>NUCLEOTIDE SEQUENCE [LARGE SCALE GENOMIC DNA]</scope>
    <source>
        <strain evidence="5 6">DSM 102235</strain>
    </source>
</reference>
<feature type="domain" description="FAD-binding PCMH-type" evidence="4">
    <location>
        <begin position="1"/>
        <end position="166"/>
    </location>
</feature>
<dbReference type="InterPro" id="IPR051312">
    <property type="entry name" value="Diverse_Substr_Oxidored"/>
</dbReference>
<evidence type="ECO:0000313" key="6">
    <source>
        <dbReference type="Proteomes" id="UP000541426"/>
    </source>
</evidence>
<evidence type="ECO:0000256" key="1">
    <source>
        <dbReference type="ARBA" id="ARBA00022630"/>
    </source>
</evidence>
<dbReference type="PANTHER" id="PTHR42659:SF2">
    <property type="entry name" value="XANTHINE DEHYDROGENASE SUBUNIT C-RELATED"/>
    <property type="match status" value="1"/>
</dbReference>
<comment type="caution">
    <text evidence="5">The sequence shown here is derived from an EMBL/GenBank/DDBJ whole genome shotgun (WGS) entry which is preliminary data.</text>
</comment>
<dbReference type="RefSeq" id="WP_183968848.1">
    <property type="nucleotide sequence ID" value="NZ_BAABBZ010000057.1"/>
</dbReference>
<dbReference type="Pfam" id="PF00941">
    <property type="entry name" value="FAD_binding_5"/>
    <property type="match status" value="1"/>
</dbReference>
<dbReference type="InterPro" id="IPR036683">
    <property type="entry name" value="CO_DH_flav_C_dom_sf"/>
</dbReference>
<evidence type="ECO:0000256" key="2">
    <source>
        <dbReference type="ARBA" id="ARBA00022827"/>
    </source>
</evidence>
<dbReference type="Gene3D" id="3.30.465.10">
    <property type="match status" value="1"/>
</dbReference>
<dbReference type="GO" id="GO:0043885">
    <property type="term" value="F:anaerobic carbon-monoxide dehydrogenase activity"/>
    <property type="evidence" value="ECO:0007669"/>
    <property type="project" value="UniProtKB-EC"/>
</dbReference>
<gene>
    <name evidence="5" type="ORF">GGQ68_003940</name>
</gene>
<dbReference type="PANTHER" id="PTHR42659">
    <property type="entry name" value="XANTHINE DEHYDROGENASE SUBUNIT C-RELATED"/>
    <property type="match status" value="1"/>
</dbReference>
<dbReference type="InterPro" id="IPR016166">
    <property type="entry name" value="FAD-bd_PCMH"/>
</dbReference>
<dbReference type="Proteomes" id="UP000541426">
    <property type="component" value="Unassembled WGS sequence"/>
</dbReference>
<dbReference type="EMBL" id="JACIEJ010000011">
    <property type="protein sequence ID" value="MBB3987593.1"/>
    <property type="molecule type" value="Genomic_DNA"/>
</dbReference>
<name>A0A7W6DR31_9RHOB</name>
<evidence type="ECO:0000256" key="3">
    <source>
        <dbReference type="ARBA" id="ARBA00023002"/>
    </source>
</evidence>
<dbReference type="Gene3D" id="3.30.390.50">
    <property type="entry name" value="CO dehydrogenase flavoprotein, C-terminal domain"/>
    <property type="match status" value="1"/>
</dbReference>
<dbReference type="InterPro" id="IPR036318">
    <property type="entry name" value="FAD-bd_PCMH-like_sf"/>
</dbReference>
<dbReference type="AlphaFoldDB" id="A0A7W6DR31"/>
<dbReference type="EC" id="1.2.7.4" evidence="5"/>
<evidence type="ECO:0000259" key="4">
    <source>
        <dbReference type="PROSITE" id="PS51387"/>
    </source>
</evidence>
<dbReference type="PROSITE" id="PS51387">
    <property type="entry name" value="FAD_PCMH"/>
    <property type="match status" value="1"/>
</dbReference>
<keyword evidence="3 5" id="KW-0560">Oxidoreductase</keyword>
<keyword evidence="2" id="KW-0274">FAD</keyword>
<protein>
    <submittedName>
        <fullName evidence="5">Carbon-monoxide dehydrogenase medium subunit</fullName>
        <ecNumber evidence="5">1.2.7.4</ecNumber>
    </submittedName>
</protein>